<gene>
    <name evidence="8" type="ORF">O3M35_006209</name>
</gene>
<dbReference type="FunFam" id="3.20.20.100:FF:000006">
    <property type="entry name" value="Aldo-keto reductase family 1 member A1"/>
    <property type="match status" value="1"/>
</dbReference>
<dbReference type="SUPFAM" id="SSF51430">
    <property type="entry name" value="NAD(P)-linked oxidoreductase"/>
    <property type="match status" value="1"/>
</dbReference>
<dbReference type="PIRSF" id="PIRSF000097">
    <property type="entry name" value="AKR"/>
    <property type="match status" value="1"/>
</dbReference>
<keyword evidence="9" id="KW-1185">Reference proteome</keyword>
<protein>
    <recommendedName>
        <fullName evidence="7">NADP-dependent oxidoreductase domain-containing protein</fullName>
    </recommendedName>
</protein>
<dbReference type="InterPro" id="IPR036812">
    <property type="entry name" value="NAD(P)_OxRdtase_dom_sf"/>
</dbReference>
<proteinExistence type="inferred from homology"/>
<dbReference type="PRINTS" id="PR00069">
    <property type="entry name" value="ALDKETRDTASE"/>
</dbReference>
<dbReference type="GO" id="GO:0016491">
    <property type="term" value="F:oxidoreductase activity"/>
    <property type="evidence" value="ECO:0007669"/>
    <property type="project" value="UniProtKB-KW"/>
</dbReference>
<comment type="similarity">
    <text evidence="1">Belongs to the aldo/keto reductase family.</text>
</comment>
<dbReference type="InterPro" id="IPR023210">
    <property type="entry name" value="NADP_OxRdtase_dom"/>
</dbReference>
<reference evidence="8 9" key="1">
    <citation type="submission" date="2022-12" db="EMBL/GenBank/DDBJ databases">
        <title>Chromosome-level genome assembly of true bugs.</title>
        <authorList>
            <person name="Ma L."/>
            <person name="Li H."/>
        </authorList>
    </citation>
    <scope>NUCLEOTIDE SEQUENCE [LARGE SCALE GENOMIC DNA]</scope>
    <source>
        <strain evidence="8">Lab_2022b</strain>
    </source>
</reference>
<feature type="domain" description="NADP-dependent oxidoreductase" evidence="7">
    <location>
        <begin position="19"/>
        <end position="292"/>
    </location>
</feature>
<evidence type="ECO:0000256" key="2">
    <source>
        <dbReference type="ARBA" id="ARBA00022857"/>
    </source>
</evidence>
<organism evidence="8 9">
    <name type="scientific">Rhynocoris fuscipes</name>
    <dbReference type="NCBI Taxonomy" id="488301"/>
    <lineage>
        <taxon>Eukaryota</taxon>
        <taxon>Metazoa</taxon>
        <taxon>Ecdysozoa</taxon>
        <taxon>Arthropoda</taxon>
        <taxon>Hexapoda</taxon>
        <taxon>Insecta</taxon>
        <taxon>Pterygota</taxon>
        <taxon>Neoptera</taxon>
        <taxon>Paraneoptera</taxon>
        <taxon>Hemiptera</taxon>
        <taxon>Heteroptera</taxon>
        <taxon>Panheteroptera</taxon>
        <taxon>Cimicomorpha</taxon>
        <taxon>Reduviidae</taxon>
        <taxon>Harpactorinae</taxon>
        <taxon>Harpactorini</taxon>
        <taxon>Rhynocoris</taxon>
    </lineage>
</organism>
<evidence type="ECO:0000259" key="7">
    <source>
        <dbReference type="Pfam" id="PF00248"/>
    </source>
</evidence>
<dbReference type="PROSITE" id="PS00798">
    <property type="entry name" value="ALDOKETO_REDUCTASE_1"/>
    <property type="match status" value="1"/>
</dbReference>
<comment type="caution">
    <text evidence="8">The sequence shown here is derived from an EMBL/GenBank/DDBJ whole genome shotgun (WGS) entry which is preliminary data.</text>
</comment>
<dbReference type="EMBL" id="JAPXFL010000003">
    <property type="protein sequence ID" value="KAK9508717.1"/>
    <property type="molecule type" value="Genomic_DNA"/>
</dbReference>
<keyword evidence="2" id="KW-0521">NADP</keyword>
<dbReference type="Pfam" id="PF00248">
    <property type="entry name" value="Aldo_ket_red"/>
    <property type="match status" value="1"/>
</dbReference>
<feature type="active site" description="Proton donor" evidence="4">
    <location>
        <position position="51"/>
    </location>
</feature>
<evidence type="ECO:0000256" key="5">
    <source>
        <dbReference type="PIRSR" id="PIRSR000097-2"/>
    </source>
</evidence>
<feature type="binding site" evidence="5">
    <location>
        <position position="112"/>
    </location>
    <ligand>
        <name>substrate</name>
    </ligand>
</feature>
<dbReference type="Proteomes" id="UP001461498">
    <property type="component" value="Unassembled WGS sequence"/>
</dbReference>
<dbReference type="InterPro" id="IPR018170">
    <property type="entry name" value="Aldo/ket_reductase_CS"/>
</dbReference>
<accession>A0AAW1DDZ2</accession>
<dbReference type="InterPro" id="IPR020471">
    <property type="entry name" value="AKR"/>
</dbReference>
<evidence type="ECO:0000313" key="9">
    <source>
        <dbReference type="Proteomes" id="UP001461498"/>
    </source>
</evidence>
<evidence type="ECO:0000256" key="4">
    <source>
        <dbReference type="PIRSR" id="PIRSR000097-1"/>
    </source>
</evidence>
<evidence type="ECO:0000256" key="3">
    <source>
        <dbReference type="ARBA" id="ARBA00023002"/>
    </source>
</evidence>
<name>A0AAW1DDZ2_9HEMI</name>
<evidence type="ECO:0000256" key="6">
    <source>
        <dbReference type="PIRSR" id="PIRSR000097-3"/>
    </source>
</evidence>
<evidence type="ECO:0000313" key="8">
    <source>
        <dbReference type="EMBL" id="KAK9508717.1"/>
    </source>
</evidence>
<sequence length="316" mass="35974">MSSQPHIKFNNGISCPLLGLGTYKSTHGTVIDVVKNAIDIGYRHFDTAHFYMNESEIGVAINEKMKEGVTRDSLFITSKLWNNSHKKEMVVPALKETLAKLKLDYLDLYLIHWPTGFKEGNELLPFDENKKLLYSDTHFTETWKGMEECVQQGLAKSIGISNFNSKQVQEILDIATIKPVNNQVECHPYFNQTKLIDFCKSKGITVTAYSPLGSPFRPPNEPGKILLLEDPKLKEIAEKHGKTPAQVLIRYQIEREVIVIPKSANKERLANNFEALSFSLTKEDMNELNSLNKPDGRLIVFQEAADHRDYPFNIEF</sequence>
<dbReference type="PANTHER" id="PTHR11732">
    <property type="entry name" value="ALDO/KETO REDUCTASE"/>
    <property type="match status" value="1"/>
</dbReference>
<keyword evidence="3" id="KW-0560">Oxidoreductase</keyword>
<dbReference type="AlphaFoldDB" id="A0AAW1DDZ2"/>
<evidence type="ECO:0000256" key="1">
    <source>
        <dbReference type="ARBA" id="ARBA00007905"/>
    </source>
</evidence>
<feature type="site" description="Lowers pKa of active site Tyr" evidence="6">
    <location>
        <position position="79"/>
    </location>
</feature>
<dbReference type="PROSITE" id="PS00062">
    <property type="entry name" value="ALDOKETO_REDUCTASE_2"/>
    <property type="match status" value="1"/>
</dbReference>
<dbReference type="Gene3D" id="3.20.20.100">
    <property type="entry name" value="NADP-dependent oxidoreductase domain"/>
    <property type="match status" value="1"/>
</dbReference>